<dbReference type="Proteomes" id="UP000073492">
    <property type="component" value="Unassembled WGS sequence"/>
</dbReference>
<name>A0A139IKK7_9PEZI</name>
<comment type="caution">
    <text evidence="1">The sequence shown here is derived from an EMBL/GenBank/DDBJ whole genome shotgun (WGS) entry which is preliminary data.</text>
</comment>
<evidence type="ECO:0000313" key="1">
    <source>
        <dbReference type="EMBL" id="KXT15271.1"/>
    </source>
</evidence>
<gene>
    <name evidence="1" type="ORF">AC579_4866</name>
</gene>
<reference evidence="1 2" key="1">
    <citation type="submission" date="2015-07" db="EMBL/GenBank/DDBJ databases">
        <title>Comparative genomics of the Sigatoka disease complex on banana suggests a link between parallel evolutionary changes in Pseudocercospora fijiensis and Pseudocercospora eumusae and increased virulence on the banana host.</title>
        <authorList>
            <person name="Chang T.-C."/>
            <person name="Salvucci A."/>
            <person name="Crous P.W."/>
            <person name="Stergiopoulos I."/>
        </authorList>
    </citation>
    <scope>NUCLEOTIDE SEQUENCE [LARGE SCALE GENOMIC DNA]</scope>
    <source>
        <strain evidence="1 2">CBS 116634</strain>
    </source>
</reference>
<accession>A0A139IKK7</accession>
<dbReference type="EMBL" id="LFZO01000062">
    <property type="protein sequence ID" value="KXT15271.1"/>
    <property type="molecule type" value="Genomic_DNA"/>
</dbReference>
<dbReference type="OrthoDB" id="3629740at2759"/>
<dbReference type="AlphaFoldDB" id="A0A139IKK7"/>
<keyword evidence="2" id="KW-1185">Reference proteome</keyword>
<evidence type="ECO:0008006" key="3">
    <source>
        <dbReference type="Google" id="ProtNLM"/>
    </source>
</evidence>
<evidence type="ECO:0000313" key="2">
    <source>
        <dbReference type="Proteomes" id="UP000073492"/>
    </source>
</evidence>
<protein>
    <recommendedName>
        <fullName evidence="3">BTB domain-containing protein</fullName>
    </recommendedName>
</protein>
<sequence length="93" mass="10523">MNHWRSIRAPPPDYATDMMATSELVEVTVSGQGHINSEPKVFKVPRVLLCAHSDYFKKACEWKARAGESLSTDSSKLLQYLIDTFTIQKVGFF</sequence>
<proteinExistence type="predicted"/>
<organism evidence="1 2">
    <name type="scientific">Pseudocercospora musae</name>
    <dbReference type="NCBI Taxonomy" id="113226"/>
    <lineage>
        <taxon>Eukaryota</taxon>
        <taxon>Fungi</taxon>
        <taxon>Dikarya</taxon>
        <taxon>Ascomycota</taxon>
        <taxon>Pezizomycotina</taxon>
        <taxon>Dothideomycetes</taxon>
        <taxon>Dothideomycetidae</taxon>
        <taxon>Mycosphaerellales</taxon>
        <taxon>Mycosphaerellaceae</taxon>
        <taxon>Pseudocercospora</taxon>
    </lineage>
</organism>